<reference evidence="1" key="1">
    <citation type="submission" date="2018-12" db="EMBL/GenBank/DDBJ databases">
        <authorList>
            <person name="Will S."/>
            <person name="Neumann-Schaal M."/>
            <person name="Henke P."/>
        </authorList>
    </citation>
    <scope>NUCLEOTIDE SEQUENCE</scope>
    <source>
        <strain evidence="1">PCC 7102</strain>
    </source>
</reference>
<evidence type="ECO:0000313" key="1">
    <source>
        <dbReference type="EMBL" id="RUT07264.1"/>
    </source>
</evidence>
<proteinExistence type="predicted"/>
<name>A0A3S1CQE2_9CYAN</name>
<dbReference type="OrthoDB" id="522906at2"/>
<accession>A0A3S1CQE2</accession>
<gene>
    <name evidence="1" type="ORF">DSM106972_025250</name>
</gene>
<sequence>MSKLPDINTTTARVKGSIEKSLHVSDVINGKKTLGGSLGKRYAKAAQEANTREFDQFCRGNLIFKRPFSENTVTMPFLPLLLSLLCIMFKSCSKVDIPIQGNKHYIG</sequence>
<organism evidence="1 2">
    <name type="scientific">Dulcicalothrix desertica PCC 7102</name>
    <dbReference type="NCBI Taxonomy" id="232991"/>
    <lineage>
        <taxon>Bacteria</taxon>
        <taxon>Bacillati</taxon>
        <taxon>Cyanobacteriota</taxon>
        <taxon>Cyanophyceae</taxon>
        <taxon>Nostocales</taxon>
        <taxon>Calotrichaceae</taxon>
        <taxon>Dulcicalothrix</taxon>
    </lineage>
</organism>
<reference evidence="1" key="2">
    <citation type="journal article" date="2019" name="Genome Biol. Evol.">
        <title>Day and night: Metabolic profiles and evolutionary relationships of six axenic non-marine cyanobacteria.</title>
        <authorList>
            <person name="Will S.E."/>
            <person name="Henke P."/>
            <person name="Boedeker C."/>
            <person name="Huang S."/>
            <person name="Brinkmann H."/>
            <person name="Rohde M."/>
            <person name="Jarek M."/>
            <person name="Friedl T."/>
            <person name="Seufert S."/>
            <person name="Schumacher M."/>
            <person name="Overmann J."/>
            <person name="Neumann-Schaal M."/>
            <person name="Petersen J."/>
        </authorList>
    </citation>
    <scope>NUCLEOTIDE SEQUENCE [LARGE SCALE GENOMIC DNA]</scope>
    <source>
        <strain evidence="1">PCC 7102</strain>
    </source>
</reference>
<dbReference type="EMBL" id="RSCL01000005">
    <property type="protein sequence ID" value="RUT07264.1"/>
    <property type="molecule type" value="Genomic_DNA"/>
</dbReference>
<dbReference type="RefSeq" id="WP_127081087.1">
    <property type="nucleotide sequence ID" value="NZ_RSCL01000005.1"/>
</dbReference>
<comment type="caution">
    <text evidence="1">The sequence shown here is derived from an EMBL/GenBank/DDBJ whole genome shotgun (WGS) entry which is preliminary data.</text>
</comment>
<evidence type="ECO:0000313" key="2">
    <source>
        <dbReference type="Proteomes" id="UP000271624"/>
    </source>
</evidence>
<dbReference type="AlphaFoldDB" id="A0A3S1CQE2"/>
<dbReference type="Proteomes" id="UP000271624">
    <property type="component" value="Unassembled WGS sequence"/>
</dbReference>
<protein>
    <submittedName>
        <fullName evidence="1">Uncharacterized protein</fullName>
    </submittedName>
</protein>
<keyword evidence="2" id="KW-1185">Reference proteome</keyword>